<dbReference type="Proteomes" id="UP000276254">
    <property type="component" value="Plasmid unnamed1"/>
</dbReference>
<accession>A0A494TC63</accession>
<dbReference type="InterPro" id="IPR052345">
    <property type="entry name" value="Rad_response_metalloprotease"/>
</dbReference>
<dbReference type="SUPFAM" id="SSF141066">
    <property type="entry name" value="ICP-like"/>
    <property type="match status" value="1"/>
</dbReference>
<evidence type="ECO:0000256" key="2">
    <source>
        <dbReference type="ARBA" id="ARBA00022704"/>
    </source>
</evidence>
<dbReference type="Pfam" id="PF06114">
    <property type="entry name" value="Peptidase_M78"/>
    <property type="match status" value="1"/>
</dbReference>
<organism evidence="4 5">
    <name type="scientific">Sphingomonas paeninsulae</name>
    <dbReference type="NCBI Taxonomy" id="2319844"/>
    <lineage>
        <taxon>Bacteria</taxon>
        <taxon>Pseudomonadati</taxon>
        <taxon>Pseudomonadota</taxon>
        <taxon>Alphaproteobacteria</taxon>
        <taxon>Sphingomonadales</taxon>
        <taxon>Sphingomonadaceae</taxon>
        <taxon>Sphingomonas</taxon>
    </lineage>
</organism>
<keyword evidence="4" id="KW-0614">Plasmid</keyword>
<dbReference type="OrthoDB" id="9794834at2"/>
<evidence type="ECO:0000313" key="4">
    <source>
        <dbReference type="EMBL" id="AYJ84834.1"/>
    </source>
</evidence>
<name>A0A494TC63_SPHPE</name>
<keyword evidence="1" id="KW-0646">Protease inhibitor</keyword>
<dbReference type="GO" id="GO:0004869">
    <property type="term" value="F:cysteine-type endopeptidase inhibitor activity"/>
    <property type="evidence" value="ECO:0007669"/>
    <property type="project" value="UniProtKB-KW"/>
</dbReference>
<dbReference type="Gene3D" id="2.60.40.2020">
    <property type="match status" value="1"/>
</dbReference>
<dbReference type="PANTHER" id="PTHR43236">
    <property type="entry name" value="ANTITOXIN HIGA1"/>
    <property type="match status" value="1"/>
</dbReference>
<keyword evidence="5" id="KW-1185">Reference proteome</keyword>
<keyword evidence="2" id="KW-0789">Thiol protease inhibitor</keyword>
<reference evidence="4 5" key="1">
    <citation type="submission" date="2018-09" db="EMBL/GenBank/DDBJ databases">
        <title>Sphingomonas peninsula sp. nov., isolated from fildes peninsula, Antarctic soil.</title>
        <authorList>
            <person name="Yingchao G."/>
        </authorList>
    </citation>
    <scope>NUCLEOTIDE SEQUENCE [LARGE SCALE GENOMIC DNA]</scope>
    <source>
        <strain evidence="4 5">YZ-8</strain>
        <plasmid evidence="4 5">unnamed1</plasmid>
    </source>
</reference>
<sequence length="336" mass="37657">MAIDYPSAVRAGAMAAGRLHRTLGTRALIESRAGAIDVFGAIASLDLPLLLRPLRGLLGAFLNEPIPGILVTTERSMSIQRFTAAHELGHFSLDHQPSLDDESILRRMPSSPEPTADFQETEADSFAIAFMMPKWLILAHCTRQDWRVTDLRRPEVAYQLSLRMGASYEATCRTLVRYELITFADMQGLRQTEPRLLKTKLLVDFHPADYRRDVWLLTERDEGTRIDGSRNDLFVLRLTEHSNGGYVWNFDQLVASGFAIVKDERVAADTDVIGSPVVRQVTAAPELAARGHLLIEEFRPWQPSPSLTQLTLDIDLTGPEEEGLSRAERRRLLEAA</sequence>
<evidence type="ECO:0000256" key="1">
    <source>
        <dbReference type="ARBA" id="ARBA00022690"/>
    </source>
</evidence>
<proteinExistence type="predicted"/>
<dbReference type="InterPro" id="IPR036331">
    <property type="entry name" value="Chagasin-like_sf"/>
</dbReference>
<dbReference type="PANTHER" id="PTHR43236:SF1">
    <property type="entry name" value="BLL7220 PROTEIN"/>
    <property type="match status" value="1"/>
</dbReference>
<dbReference type="AlphaFoldDB" id="A0A494TC63"/>
<dbReference type="EMBL" id="CP032828">
    <property type="protein sequence ID" value="AYJ84834.1"/>
    <property type="molecule type" value="Genomic_DNA"/>
</dbReference>
<dbReference type="InterPro" id="IPR010359">
    <property type="entry name" value="IrrE_HExxH"/>
</dbReference>
<geneLocation type="plasmid" evidence="4">
    <name>unnamed1</name>
</geneLocation>
<evidence type="ECO:0000259" key="3">
    <source>
        <dbReference type="Pfam" id="PF06114"/>
    </source>
</evidence>
<evidence type="ECO:0000313" key="5">
    <source>
        <dbReference type="Proteomes" id="UP000276254"/>
    </source>
</evidence>
<protein>
    <submittedName>
        <fullName evidence="4">ImmA/IrrE family metallo-endopeptidase</fullName>
    </submittedName>
</protein>
<feature type="domain" description="IrrE N-terminal-like" evidence="3">
    <location>
        <begin position="66"/>
        <end position="175"/>
    </location>
</feature>
<gene>
    <name evidence="4" type="ORF">D3Y57_01765</name>
</gene>
<dbReference type="Gene3D" id="1.10.10.2910">
    <property type="match status" value="1"/>
</dbReference>
<dbReference type="KEGG" id="spha:D3Y57_01765"/>